<accession>A0A1L9TZF8</accession>
<dbReference type="STRING" id="1036612.A0A1L9TZF8"/>
<keyword evidence="2" id="KW-1185">Reference proteome</keyword>
<dbReference type="Proteomes" id="UP000184356">
    <property type="component" value="Unassembled WGS sequence"/>
</dbReference>
<dbReference type="GeneID" id="63761338"/>
<gene>
    <name evidence="1" type="ORF">ASPSYDRAFT_346207</name>
</gene>
<sequence length="232" mass="26596">MKPSPSFVRLIDELFHHLDPQRTGFLNPEVYSDYLQACGAPESHNIWKASYTKNANYGYDMADRELTDHFTAYSVDFALRPRTPPSTTISSLLDPLSYLPSNQRNALSRFMRSQSVTPTSLSGGQKPMLSHRGFTELALYSVLLNPSAAWGQFNRVMQTFRLPVWTEWGDIPRDMLPLGPYQPEVERVRVLLEGARATSEEEVDALHARLKLEQRGRQHALDLLDDRVWVYR</sequence>
<protein>
    <submittedName>
        <fullName evidence="1">Uncharacterized protein</fullName>
    </submittedName>
</protein>
<evidence type="ECO:0000313" key="2">
    <source>
        <dbReference type="Proteomes" id="UP000184356"/>
    </source>
</evidence>
<reference evidence="2" key="1">
    <citation type="journal article" date="2017" name="Genome Biol.">
        <title>Comparative genomics reveals high biological diversity and specific adaptations in the industrially and medically important fungal genus Aspergillus.</title>
        <authorList>
            <person name="de Vries R.P."/>
            <person name="Riley R."/>
            <person name="Wiebenga A."/>
            <person name="Aguilar-Osorio G."/>
            <person name="Amillis S."/>
            <person name="Uchima C.A."/>
            <person name="Anderluh G."/>
            <person name="Asadollahi M."/>
            <person name="Askin M."/>
            <person name="Barry K."/>
            <person name="Battaglia E."/>
            <person name="Bayram O."/>
            <person name="Benocci T."/>
            <person name="Braus-Stromeyer S.A."/>
            <person name="Caldana C."/>
            <person name="Canovas D."/>
            <person name="Cerqueira G.C."/>
            <person name="Chen F."/>
            <person name="Chen W."/>
            <person name="Choi C."/>
            <person name="Clum A."/>
            <person name="Dos Santos R.A."/>
            <person name="Damasio A.R."/>
            <person name="Diallinas G."/>
            <person name="Emri T."/>
            <person name="Fekete E."/>
            <person name="Flipphi M."/>
            <person name="Freyberg S."/>
            <person name="Gallo A."/>
            <person name="Gournas C."/>
            <person name="Habgood R."/>
            <person name="Hainaut M."/>
            <person name="Harispe M.L."/>
            <person name="Henrissat B."/>
            <person name="Hilden K.S."/>
            <person name="Hope R."/>
            <person name="Hossain A."/>
            <person name="Karabika E."/>
            <person name="Karaffa L."/>
            <person name="Karanyi Z."/>
            <person name="Krasevec N."/>
            <person name="Kuo A."/>
            <person name="Kusch H."/>
            <person name="LaButti K."/>
            <person name="Lagendijk E.L."/>
            <person name="Lapidus A."/>
            <person name="Levasseur A."/>
            <person name="Lindquist E."/>
            <person name="Lipzen A."/>
            <person name="Logrieco A.F."/>
            <person name="MacCabe A."/>
            <person name="Maekelae M.R."/>
            <person name="Malavazi I."/>
            <person name="Melin P."/>
            <person name="Meyer V."/>
            <person name="Mielnichuk N."/>
            <person name="Miskei M."/>
            <person name="Molnar A.P."/>
            <person name="Mule G."/>
            <person name="Ngan C.Y."/>
            <person name="Orejas M."/>
            <person name="Orosz E."/>
            <person name="Ouedraogo J.P."/>
            <person name="Overkamp K.M."/>
            <person name="Park H.-S."/>
            <person name="Perrone G."/>
            <person name="Piumi F."/>
            <person name="Punt P.J."/>
            <person name="Ram A.F."/>
            <person name="Ramon A."/>
            <person name="Rauscher S."/>
            <person name="Record E."/>
            <person name="Riano-Pachon D.M."/>
            <person name="Robert V."/>
            <person name="Roehrig J."/>
            <person name="Ruller R."/>
            <person name="Salamov A."/>
            <person name="Salih N.S."/>
            <person name="Samson R.A."/>
            <person name="Sandor E."/>
            <person name="Sanguinetti M."/>
            <person name="Schuetze T."/>
            <person name="Sepcic K."/>
            <person name="Shelest E."/>
            <person name="Sherlock G."/>
            <person name="Sophianopoulou V."/>
            <person name="Squina F.M."/>
            <person name="Sun H."/>
            <person name="Susca A."/>
            <person name="Todd R.B."/>
            <person name="Tsang A."/>
            <person name="Unkles S.E."/>
            <person name="van de Wiele N."/>
            <person name="van Rossen-Uffink D."/>
            <person name="Oliveira J.V."/>
            <person name="Vesth T.C."/>
            <person name="Visser J."/>
            <person name="Yu J.-H."/>
            <person name="Zhou M."/>
            <person name="Andersen M.R."/>
            <person name="Archer D.B."/>
            <person name="Baker S.E."/>
            <person name="Benoit I."/>
            <person name="Brakhage A.A."/>
            <person name="Braus G.H."/>
            <person name="Fischer R."/>
            <person name="Frisvad J.C."/>
            <person name="Goldman G.H."/>
            <person name="Houbraken J."/>
            <person name="Oakley B."/>
            <person name="Pocsi I."/>
            <person name="Scazzocchio C."/>
            <person name="Seiboth B."/>
            <person name="vanKuyk P.A."/>
            <person name="Wortman J."/>
            <person name="Dyer P.S."/>
            <person name="Grigoriev I.V."/>
        </authorList>
    </citation>
    <scope>NUCLEOTIDE SEQUENCE [LARGE SCALE GENOMIC DNA]</scope>
    <source>
        <strain evidence="2">CBS 593.65</strain>
    </source>
</reference>
<proteinExistence type="predicted"/>
<evidence type="ECO:0000313" key="1">
    <source>
        <dbReference type="EMBL" id="OJJ64824.1"/>
    </source>
</evidence>
<dbReference type="EMBL" id="KV878582">
    <property type="protein sequence ID" value="OJJ64824.1"/>
    <property type="molecule type" value="Genomic_DNA"/>
</dbReference>
<dbReference type="OrthoDB" id="7873042at2759"/>
<dbReference type="RefSeq" id="XP_040708630.1">
    <property type="nucleotide sequence ID" value="XM_040845265.1"/>
</dbReference>
<organism evidence="1 2">
    <name type="scientific">Aspergillus sydowii CBS 593.65</name>
    <dbReference type="NCBI Taxonomy" id="1036612"/>
    <lineage>
        <taxon>Eukaryota</taxon>
        <taxon>Fungi</taxon>
        <taxon>Dikarya</taxon>
        <taxon>Ascomycota</taxon>
        <taxon>Pezizomycotina</taxon>
        <taxon>Eurotiomycetes</taxon>
        <taxon>Eurotiomycetidae</taxon>
        <taxon>Eurotiales</taxon>
        <taxon>Aspergillaceae</taxon>
        <taxon>Aspergillus</taxon>
        <taxon>Aspergillus subgen. Nidulantes</taxon>
    </lineage>
</organism>
<dbReference type="AlphaFoldDB" id="A0A1L9TZF8"/>
<dbReference type="VEuPathDB" id="FungiDB:ASPSYDRAFT_346207"/>
<name>A0A1L9TZF8_9EURO</name>